<keyword evidence="1" id="KW-0472">Membrane</keyword>
<protein>
    <submittedName>
        <fullName evidence="2">Uncharacterized protein</fullName>
    </submittedName>
</protein>
<proteinExistence type="predicted"/>
<evidence type="ECO:0000256" key="1">
    <source>
        <dbReference type="SAM" id="Phobius"/>
    </source>
</evidence>
<organism evidence="2 3">
    <name type="scientific">Mycobacterium sherrisii</name>
    <dbReference type="NCBI Taxonomy" id="243061"/>
    <lineage>
        <taxon>Bacteria</taxon>
        <taxon>Bacillati</taxon>
        <taxon>Actinomycetota</taxon>
        <taxon>Actinomycetes</taxon>
        <taxon>Mycobacteriales</taxon>
        <taxon>Mycobacteriaceae</taxon>
        <taxon>Mycobacterium</taxon>
        <taxon>Mycobacterium simiae complex</taxon>
    </lineage>
</organism>
<reference evidence="3" key="1">
    <citation type="submission" date="2016-09" db="EMBL/GenBank/DDBJ databases">
        <authorList>
            <person name="Greninger A.L."/>
            <person name="Jerome K.R."/>
            <person name="Mcnair B."/>
            <person name="Wallis C."/>
            <person name="Fang F."/>
        </authorList>
    </citation>
    <scope>NUCLEOTIDE SEQUENCE [LARGE SCALE GENOMIC DNA]</scope>
    <source>
        <strain evidence="3">BC1_M4</strain>
    </source>
</reference>
<feature type="transmembrane region" description="Helical" evidence="1">
    <location>
        <begin position="20"/>
        <end position="39"/>
    </location>
</feature>
<feature type="transmembrane region" description="Helical" evidence="1">
    <location>
        <begin position="59"/>
        <end position="80"/>
    </location>
</feature>
<dbReference type="Proteomes" id="UP000094224">
    <property type="component" value="Unassembled WGS sequence"/>
</dbReference>
<sequence>MLLLLLVGFIDFFAMPLRYILINLGCFVVLVSCMVGVVLMRHFSHPAAEKVNTGMAQAWAVMFVAAPLLFWLSSGVWLPMERLTVAAKVKEPVYVLSYDERWVKYMDEDRVVHIVRTPEVTSRDAVGASKSVWYQTPSLLWQEWRSRHQAK</sequence>
<keyword evidence="1" id="KW-0812">Transmembrane</keyword>
<name>A0A1E3SBS6_9MYCO</name>
<gene>
    <name evidence="2" type="ORF">BHQ21_25135</name>
</gene>
<evidence type="ECO:0000313" key="3">
    <source>
        <dbReference type="Proteomes" id="UP000094224"/>
    </source>
</evidence>
<dbReference type="EMBL" id="MIHC01000075">
    <property type="protein sequence ID" value="ODQ99569.1"/>
    <property type="molecule type" value="Genomic_DNA"/>
</dbReference>
<comment type="caution">
    <text evidence="2">The sequence shown here is derived from an EMBL/GenBank/DDBJ whole genome shotgun (WGS) entry which is preliminary data.</text>
</comment>
<keyword evidence="1" id="KW-1133">Transmembrane helix</keyword>
<evidence type="ECO:0000313" key="2">
    <source>
        <dbReference type="EMBL" id="ODQ99569.1"/>
    </source>
</evidence>
<dbReference type="AlphaFoldDB" id="A0A1E3SBS6"/>
<accession>A0A1E3SBS6</accession>
<keyword evidence="3" id="KW-1185">Reference proteome</keyword>